<reference evidence="2" key="1">
    <citation type="journal article" date="2019" name="Sci. Rep.">
        <title>Draft genome of Tanacetum cinerariifolium, the natural source of mosquito coil.</title>
        <authorList>
            <person name="Yamashiro T."/>
            <person name="Shiraishi A."/>
            <person name="Satake H."/>
            <person name="Nakayama K."/>
        </authorList>
    </citation>
    <scope>NUCLEOTIDE SEQUENCE</scope>
</reference>
<dbReference type="Pfam" id="PF15072">
    <property type="entry name" value="HROB"/>
    <property type="match status" value="1"/>
</dbReference>
<comment type="caution">
    <text evidence="2">The sequence shown here is derived from an EMBL/GenBank/DDBJ whole genome shotgun (WGS) entry which is preliminary data.</text>
</comment>
<evidence type="ECO:0000259" key="1">
    <source>
        <dbReference type="Pfam" id="PF15072"/>
    </source>
</evidence>
<gene>
    <name evidence="2" type="ORF">Tci_053505</name>
</gene>
<dbReference type="InterPro" id="IPR058570">
    <property type="entry name" value="HROB_OB"/>
</dbReference>
<protein>
    <recommendedName>
        <fullName evidence="1">Homologous recombination OB-fold protein OB-fold domain-containing protein</fullName>
    </recommendedName>
</protein>
<dbReference type="EMBL" id="BKCJ010008300">
    <property type="protein sequence ID" value="GEU81527.1"/>
    <property type="molecule type" value="Genomic_DNA"/>
</dbReference>
<evidence type="ECO:0000313" key="2">
    <source>
        <dbReference type="EMBL" id="GEU81527.1"/>
    </source>
</evidence>
<dbReference type="GO" id="GO:0000725">
    <property type="term" value="P:recombinational repair"/>
    <property type="evidence" value="ECO:0007669"/>
    <property type="project" value="InterPro"/>
</dbReference>
<name>A0A6L2N7X3_TANCI</name>
<organism evidence="2">
    <name type="scientific">Tanacetum cinerariifolium</name>
    <name type="common">Dalmatian daisy</name>
    <name type="synonym">Chrysanthemum cinerariifolium</name>
    <dbReference type="NCBI Taxonomy" id="118510"/>
    <lineage>
        <taxon>Eukaryota</taxon>
        <taxon>Viridiplantae</taxon>
        <taxon>Streptophyta</taxon>
        <taxon>Embryophyta</taxon>
        <taxon>Tracheophyta</taxon>
        <taxon>Spermatophyta</taxon>
        <taxon>Magnoliopsida</taxon>
        <taxon>eudicotyledons</taxon>
        <taxon>Gunneridae</taxon>
        <taxon>Pentapetalae</taxon>
        <taxon>asterids</taxon>
        <taxon>campanulids</taxon>
        <taxon>Asterales</taxon>
        <taxon>Asteraceae</taxon>
        <taxon>Asteroideae</taxon>
        <taxon>Anthemideae</taxon>
        <taxon>Anthemidinae</taxon>
        <taxon>Tanacetum</taxon>
    </lineage>
</organism>
<proteinExistence type="predicted"/>
<dbReference type="PANTHER" id="PTHR14523">
    <property type="entry name" value="UNCHARACTERIZED PROTEIN C17ORF53 HOMOLOG"/>
    <property type="match status" value="1"/>
</dbReference>
<accession>A0A6L2N7X3</accession>
<dbReference type="AlphaFoldDB" id="A0A6L2N7X3"/>
<dbReference type="PANTHER" id="PTHR14523:SF1">
    <property type="entry name" value="HOMOLOGOUS RECOMBINATION OB-FOLD PROTEIN"/>
    <property type="match status" value="1"/>
</dbReference>
<feature type="domain" description="Homologous recombination OB-fold protein OB-fold" evidence="1">
    <location>
        <begin position="30"/>
        <end position="113"/>
    </location>
</feature>
<sequence>MAKRDCVSTWSRGRSSGCLGDMKKYCINGKLEIVVGVVMSCKRNELGDMTITLKDPTDIMGGTIHYKVFQNEDNGYAKSIKVRSIMILRNASVWTPKPSKHYLNNTIRNIVKIRSLFECDFVSLDSRLQSKKSAMDSSFTLGLTEEANNVKILQSCNGFLMCASSGRPVFYYTVRYRWSIVLREKEEDSFLVINLSGKVVQYNLISKTLHKIYDCGSNQLDDNHDDDDDDELLQQFEVEYEFISSFATARPKVQFVTGGGLFVETTRFVQVDPVLGVVGARYFDLDLGFSGLVIAAFLELDPGLPL</sequence>
<dbReference type="InterPro" id="IPR028045">
    <property type="entry name" value="HROB"/>
</dbReference>